<dbReference type="SUPFAM" id="SSF50939">
    <property type="entry name" value="Sialidases"/>
    <property type="match status" value="1"/>
</dbReference>
<comment type="caution">
    <text evidence="1">The sequence shown here is derived from an EMBL/GenBank/DDBJ whole genome shotgun (WGS) entry which is preliminary data.</text>
</comment>
<keyword evidence="2" id="KW-1185">Reference proteome</keyword>
<name>A0A4R6DVI1_9RHOO</name>
<dbReference type="InterPro" id="IPR036278">
    <property type="entry name" value="Sialidase_sf"/>
</dbReference>
<evidence type="ECO:0008006" key="3">
    <source>
        <dbReference type="Google" id="ProtNLM"/>
    </source>
</evidence>
<evidence type="ECO:0000313" key="2">
    <source>
        <dbReference type="Proteomes" id="UP000295129"/>
    </source>
</evidence>
<dbReference type="EMBL" id="SNVV01000012">
    <property type="protein sequence ID" value="TDN49163.1"/>
    <property type="molecule type" value="Genomic_DNA"/>
</dbReference>
<sequence>MPFWTVARGGVGAIYTGRRAFIGWLRPAPRVDTGARACPTVIHNYTGDPPEAPANELVNRWLYGADDPWLLYVFHMGRDGAKGDADVISAALAAQSCPHNDVPAILDGAVPVGILEDGTVAVAMVIGATEEGRADDYGFQTVRLGVGVWRGGAGTVVSMLPIPDDTAGEHSYVAGPLGALAPGVMLVPVVELWTPCRFQHDPELPESFDPTGRILLYRSTDYGATWGQVDAAAWMDGLPDAPEADPTSRTFDDPSILLQRVAWKASGYGAEINAAMCAAVFGSWVAPAPGAAVFFSPLRLDGGGYQLRAFHSGDSGSTWAEVAMPLIESATLPFVRAIVIRPGVLLARVQMNYDREDDGEVIALRSADGGLSWEETDLAGLDIELTQVTLGMFVVTEYDAERAPDQCTVAVPVVTGGKAVLYASTDDGASWQKAARMFPASRRADDRPFVAPPGTLLSPPQSDERELGAFDSPGDLGVCFYVGPYRSPAPANLAAPWWLDEALQE</sequence>
<gene>
    <name evidence="1" type="ORF">C7389_11214</name>
</gene>
<organism evidence="1 2">
    <name type="scientific">Azoarcus indigens</name>
    <dbReference type="NCBI Taxonomy" id="29545"/>
    <lineage>
        <taxon>Bacteria</taxon>
        <taxon>Pseudomonadati</taxon>
        <taxon>Pseudomonadota</taxon>
        <taxon>Betaproteobacteria</taxon>
        <taxon>Rhodocyclales</taxon>
        <taxon>Zoogloeaceae</taxon>
        <taxon>Azoarcus</taxon>
    </lineage>
</organism>
<dbReference type="Proteomes" id="UP000295129">
    <property type="component" value="Unassembled WGS sequence"/>
</dbReference>
<accession>A0A4R6DVI1</accession>
<proteinExistence type="predicted"/>
<dbReference type="CDD" id="cd15482">
    <property type="entry name" value="Sialidase_non-viral"/>
    <property type="match status" value="1"/>
</dbReference>
<evidence type="ECO:0000313" key="1">
    <source>
        <dbReference type="EMBL" id="TDN49163.1"/>
    </source>
</evidence>
<protein>
    <recommendedName>
        <fullName evidence="3">BNR repeat protein</fullName>
    </recommendedName>
</protein>
<dbReference type="Gene3D" id="2.120.10.10">
    <property type="match status" value="1"/>
</dbReference>
<reference evidence="1 2" key="1">
    <citation type="submission" date="2019-03" db="EMBL/GenBank/DDBJ databases">
        <title>Genomic Encyclopedia of Type Strains, Phase IV (KMG-IV): sequencing the most valuable type-strain genomes for metagenomic binning, comparative biology and taxonomic classification.</title>
        <authorList>
            <person name="Goeker M."/>
        </authorList>
    </citation>
    <scope>NUCLEOTIDE SEQUENCE [LARGE SCALE GENOMIC DNA]</scope>
    <source>
        <strain evidence="1 2">DSM 12121</strain>
    </source>
</reference>
<dbReference type="AlphaFoldDB" id="A0A4R6DVI1"/>